<keyword evidence="10 11" id="KW-0066">ATP synthesis</keyword>
<evidence type="ECO:0000256" key="9">
    <source>
        <dbReference type="ARBA" id="ARBA00023136"/>
    </source>
</evidence>
<feature type="transmembrane region" description="Helical" evidence="11">
    <location>
        <begin position="164"/>
        <end position="189"/>
    </location>
</feature>
<evidence type="ECO:0000313" key="13">
    <source>
        <dbReference type="EMBL" id="PIT90380.1"/>
    </source>
</evidence>
<dbReference type="AlphaFoldDB" id="A0A2M6WC59"/>
<protein>
    <recommendedName>
        <fullName evidence="11 12">ATP synthase subunit a</fullName>
    </recommendedName>
    <alternativeName>
        <fullName evidence="11">ATP synthase F0 sector subunit a</fullName>
    </alternativeName>
    <alternativeName>
        <fullName evidence="11">F-ATPase subunit 6</fullName>
    </alternativeName>
</protein>
<evidence type="ECO:0000256" key="11">
    <source>
        <dbReference type="HAMAP-Rule" id="MF_01393"/>
    </source>
</evidence>
<keyword evidence="9 11" id="KW-0472">Membrane</keyword>
<dbReference type="SUPFAM" id="SSF81336">
    <property type="entry name" value="F1F0 ATP synthase subunit A"/>
    <property type="match status" value="1"/>
</dbReference>
<evidence type="ECO:0000256" key="12">
    <source>
        <dbReference type="RuleBase" id="RU000483"/>
    </source>
</evidence>
<dbReference type="GO" id="GO:0045259">
    <property type="term" value="C:proton-transporting ATP synthase complex"/>
    <property type="evidence" value="ECO:0007669"/>
    <property type="project" value="UniProtKB-KW"/>
</dbReference>
<feature type="transmembrane region" description="Helical" evidence="11">
    <location>
        <begin position="271"/>
        <end position="294"/>
    </location>
</feature>
<keyword evidence="5 11" id="KW-0812">Transmembrane</keyword>
<evidence type="ECO:0000256" key="2">
    <source>
        <dbReference type="ARBA" id="ARBA00006810"/>
    </source>
</evidence>
<feature type="transmembrane region" description="Helical" evidence="11">
    <location>
        <begin position="243"/>
        <end position="265"/>
    </location>
</feature>
<keyword evidence="8 11" id="KW-0406">Ion transport</keyword>
<dbReference type="CDD" id="cd00310">
    <property type="entry name" value="ATP-synt_Fo_a_6"/>
    <property type="match status" value="1"/>
</dbReference>
<dbReference type="Pfam" id="PF00119">
    <property type="entry name" value="ATP-synt_A"/>
    <property type="match status" value="1"/>
</dbReference>
<dbReference type="InterPro" id="IPR000568">
    <property type="entry name" value="ATP_synth_F0_asu"/>
</dbReference>
<evidence type="ECO:0000256" key="10">
    <source>
        <dbReference type="ARBA" id="ARBA00023310"/>
    </source>
</evidence>
<evidence type="ECO:0000256" key="1">
    <source>
        <dbReference type="ARBA" id="ARBA00004141"/>
    </source>
</evidence>
<name>A0A2M6WC59_9BACT</name>
<dbReference type="PANTHER" id="PTHR42823">
    <property type="entry name" value="ATP SYNTHASE SUBUNIT A, CHLOROPLASTIC"/>
    <property type="match status" value="1"/>
</dbReference>
<keyword evidence="11" id="KW-1003">Cell membrane</keyword>
<evidence type="ECO:0000256" key="5">
    <source>
        <dbReference type="ARBA" id="ARBA00022692"/>
    </source>
</evidence>
<dbReference type="NCBIfam" id="TIGR01131">
    <property type="entry name" value="ATP_synt_6_or_A"/>
    <property type="match status" value="1"/>
</dbReference>
<comment type="caution">
    <text evidence="13">The sequence shown here is derived from an EMBL/GenBank/DDBJ whole genome shotgun (WGS) entry which is preliminary data.</text>
</comment>
<comment type="subcellular location">
    <subcellularLocation>
        <location evidence="11 12">Cell membrane</location>
        <topology evidence="11 12">Multi-pass membrane protein</topology>
    </subcellularLocation>
    <subcellularLocation>
        <location evidence="1">Membrane</location>
        <topology evidence="1">Multi-pass membrane protein</topology>
    </subcellularLocation>
</comment>
<evidence type="ECO:0000256" key="3">
    <source>
        <dbReference type="ARBA" id="ARBA00022448"/>
    </source>
</evidence>
<evidence type="ECO:0000256" key="6">
    <source>
        <dbReference type="ARBA" id="ARBA00022781"/>
    </source>
</evidence>
<feature type="transmembrane region" description="Helical" evidence="11">
    <location>
        <begin position="118"/>
        <end position="144"/>
    </location>
</feature>
<sequence length="301" mass="33026">MSQATEQLNNLDHQETGEYQALGSAEVSYGEAHEEISHEITLFAEPIFNLGSLTVTNSLINSWLVVIILVVLSLVIRKKLRTIPKKLQGFMEVIVEGALKMADSVTGDRKKSLKVFPIVFTIFIFILLNNWLGLIPGIGSIGFIETHDGHQVFVPWLRGATADLNTTLALAIFSVIGSNIFGIFIVGFWKHFNKFINLKAFAEIPGKITKDPMIIFVNPIKAFVGLIEIVGEAAKVASLSFRLFGNVFAGEVLLSAMAAILAFGIPIPFMFLEVVVGIIQALIFAMLTLVYFTIASTAEEH</sequence>
<dbReference type="GO" id="GO:0046933">
    <property type="term" value="F:proton-transporting ATP synthase activity, rotational mechanism"/>
    <property type="evidence" value="ECO:0007669"/>
    <property type="project" value="UniProtKB-UniRule"/>
</dbReference>
<accession>A0A2M6WC59</accession>
<keyword evidence="6 11" id="KW-0375">Hydrogen ion transport</keyword>
<evidence type="ECO:0000256" key="4">
    <source>
        <dbReference type="ARBA" id="ARBA00022547"/>
    </source>
</evidence>
<keyword evidence="4 11" id="KW-0138">CF(0)</keyword>
<comment type="function">
    <text evidence="11 12">Key component of the proton channel; it plays a direct role in the translocation of protons across the membrane.</text>
</comment>
<evidence type="ECO:0000256" key="7">
    <source>
        <dbReference type="ARBA" id="ARBA00022989"/>
    </source>
</evidence>
<gene>
    <name evidence="11 13" type="primary">atpB</name>
    <name evidence="13" type="ORF">COU22_02535</name>
</gene>
<organism evidence="13 14">
    <name type="scientific">Candidatus Komeilibacteria bacterium CG10_big_fil_rev_8_21_14_0_10_41_13</name>
    <dbReference type="NCBI Taxonomy" id="1974476"/>
    <lineage>
        <taxon>Bacteria</taxon>
        <taxon>Candidatus Komeiliibacteriota</taxon>
    </lineage>
</organism>
<dbReference type="Gene3D" id="1.20.120.220">
    <property type="entry name" value="ATP synthase, F0 complex, subunit A"/>
    <property type="match status" value="1"/>
</dbReference>
<dbReference type="GO" id="GO:0005886">
    <property type="term" value="C:plasma membrane"/>
    <property type="evidence" value="ECO:0007669"/>
    <property type="project" value="UniProtKB-SubCell"/>
</dbReference>
<dbReference type="PROSITE" id="PS00449">
    <property type="entry name" value="ATPASE_A"/>
    <property type="match status" value="1"/>
</dbReference>
<dbReference type="InterPro" id="IPR035908">
    <property type="entry name" value="F0_ATP_A_sf"/>
</dbReference>
<dbReference type="PANTHER" id="PTHR42823:SF3">
    <property type="entry name" value="ATP SYNTHASE SUBUNIT A, CHLOROPLASTIC"/>
    <property type="match status" value="1"/>
</dbReference>
<keyword evidence="3 11" id="KW-0813">Transport</keyword>
<dbReference type="InterPro" id="IPR045082">
    <property type="entry name" value="ATP_syn_F0_a_bact/chloroplast"/>
</dbReference>
<evidence type="ECO:0000313" key="14">
    <source>
        <dbReference type="Proteomes" id="UP000230543"/>
    </source>
</evidence>
<dbReference type="Proteomes" id="UP000230543">
    <property type="component" value="Unassembled WGS sequence"/>
</dbReference>
<evidence type="ECO:0000256" key="8">
    <source>
        <dbReference type="ARBA" id="ARBA00023065"/>
    </source>
</evidence>
<dbReference type="HAMAP" id="MF_01393">
    <property type="entry name" value="ATP_synth_a_bact"/>
    <property type="match status" value="1"/>
</dbReference>
<reference evidence="14" key="1">
    <citation type="submission" date="2017-09" db="EMBL/GenBank/DDBJ databases">
        <title>Depth-based differentiation of microbial function through sediment-hosted aquifers and enrichment of novel symbionts in the deep terrestrial subsurface.</title>
        <authorList>
            <person name="Probst A.J."/>
            <person name="Ladd B."/>
            <person name="Jarett J.K."/>
            <person name="Geller-Mcgrath D.E."/>
            <person name="Sieber C.M.K."/>
            <person name="Emerson J.B."/>
            <person name="Anantharaman K."/>
            <person name="Thomas B.C."/>
            <person name="Malmstrom R."/>
            <person name="Stieglmeier M."/>
            <person name="Klingl A."/>
            <person name="Woyke T."/>
            <person name="Ryan C.M."/>
            <person name="Banfield J.F."/>
        </authorList>
    </citation>
    <scope>NUCLEOTIDE SEQUENCE [LARGE SCALE GENOMIC DNA]</scope>
</reference>
<comment type="similarity">
    <text evidence="2 11 12">Belongs to the ATPase A chain family.</text>
</comment>
<dbReference type="EMBL" id="PFBO01000090">
    <property type="protein sequence ID" value="PIT90380.1"/>
    <property type="molecule type" value="Genomic_DNA"/>
</dbReference>
<feature type="transmembrane region" description="Helical" evidence="11">
    <location>
        <begin position="58"/>
        <end position="76"/>
    </location>
</feature>
<dbReference type="PRINTS" id="PR00123">
    <property type="entry name" value="ATPASEA"/>
</dbReference>
<proteinExistence type="inferred from homology"/>
<dbReference type="GO" id="GO:0042777">
    <property type="term" value="P:proton motive force-driven plasma membrane ATP synthesis"/>
    <property type="evidence" value="ECO:0007669"/>
    <property type="project" value="TreeGrafter"/>
</dbReference>
<dbReference type="InterPro" id="IPR023011">
    <property type="entry name" value="ATP_synth_F0_asu_AS"/>
</dbReference>
<keyword evidence="7 11" id="KW-1133">Transmembrane helix</keyword>